<evidence type="ECO:0000313" key="2">
    <source>
        <dbReference type="EMBL" id="CAD9813521.1"/>
    </source>
</evidence>
<dbReference type="Gene3D" id="4.10.1000.40">
    <property type="match status" value="1"/>
</dbReference>
<reference evidence="2" key="1">
    <citation type="submission" date="2021-01" db="EMBL/GenBank/DDBJ databases">
        <authorList>
            <person name="Corre E."/>
            <person name="Pelletier E."/>
            <person name="Niang G."/>
            <person name="Scheremetjew M."/>
            <person name="Finn R."/>
            <person name="Kale V."/>
            <person name="Holt S."/>
            <person name="Cochrane G."/>
            <person name="Meng A."/>
            <person name="Brown T."/>
            <person name="Cohen L."/>
        </authorList>
    </citation>
    <scope>NUCLEOTIDE SEQUENCE</scope>
    <source>
        <strain evidence="2">CCMP2084</strain>
    </source>
</reference>
<name>A0A7S2UAU7_9STRA</name>
<evidence type="ECO:0008006" key="3">
    <source>
        <dbReference type="Google" id="ProtNLM"/>
    </source>
</evidence>
<gene>
    <name evidence="2" type="ORF">ASEP1449_LOCUS5346</name>
</gene>
<sequence>MNEVMDALENTTVEEVPKKKKEISKNTAWPLNEAELDAAALAKGWDKLECAKILPMASYGRGPDRLLFWLSEGTVGVFQELDNGGRTRIVRFPGQTMASALELLDNPEAAAAGAPPPAASPPTGPPVGSSKAPPPPSVMSGGPPVMGAPSPRANGGSGRGPCRFGAGCTRPGCWFDHGPRGGSSGPTTPPPSANNTNTGGGGRGPCRFGAACTRPGCWFEHPGR</sequence>
<evidence type="ECO:0000256" key="1">
    <source>
        <dbReference type="SAM" id="MobiDB-lite"/>
    </source>
</evidence>
<accession>A0A7S2UAU7</accession>
<feature type="region of interest" description="Disordered" evidence="1">
    <location>
        <begin position="179"/>
        <end position="205"/>
    </location>
</feature>
<proteinExistence type="predicted"/>
<protein>
    <recommendedName>
        <fullName evidence="3">C3H1-type domain-containing protein</fullName>
    </recommendedName>
</protein>
<feature type="compositionally biased region" description="Pro residues" evidence="1">
    <location>
        <begin position="114"/>
        <end position="125"/>
    </location>
</feature>
<dbReference type="AlphaFoldDB" id="A0A7S2UAU7"/>
<dbReference type="EMBL" id="HBHQ01008007">
    <property type="protein sequence ID" value="CAD9813521.1"/>
    <property type="molecule type" value="Transcribed_RNA"/>
</dbReference>
<organism evidence="2">
    <name type="scientific">Attheya septentrionalis</name>
    <dbReference type="NCBI Taxonomy" id="420275"/>
    <lineage>
        <taxon>Eukaryota</taxon>
        <taxon>Sar</taxon>
        <taxon>Stramenopiles</taxon>
        <taxon>Ochrophyta</taxon>
        <taxon>Bacillariophyta</taxon>
        <taxon>Coscinodiscophyceae</taxon>
        <taxon>Chaetocerotophycidae</taxon>
        <taxon>Chaetocerotales</taxon>
        <taxon>Attheyaceae</taxon>
        <taxon>Attheya</taxon>
    </lineage>
</organism>
<feature type="region of interest" description="Disordered" evidence="1">
    <location>
        <begin position="109"/>
        <end position="158"/>
    </location>
</feature>